<gene>
    <name evidence="2" type="ORF">RGB73_09055</name>
</gene>
<keyword evidence="3" id="KW-1185">Reference proteome</keyword>
<dbReference type="Proteomes" id="UP001256827">
    <property type="component" value="Chromosome"/>
</dbReference>
<accession>A0ABY9T8L6</accession>
<dbReference type="PANTHER" id="PTHR32027:SF9">
    <property type="entry name" value="BLL3847 PROTEIN"/>
    <property type="match status" value="1"/>
</dbReference>
<sequence>MTNAFWLTNVRLDAGFETGPDGVDHTVTELAHLLIEDGRIVRIESAANPPSTPLPIQNANGLLALPSFAEMHNHLDKTYAGAAWKSCLPPKKLIDRLQFEEREMPLLTGTTKQRAQAMLSWLLAGGATHVRTHVNIDPFVGLKNLEGVREALESYSDKLTYEIVAFPQQGLLRTKASQLMRQAMREGATLVGGLDPAGIDNELEGSLREMMDIAIEADADVDIHLHDPGTLGFYTIKRILDLTEEAGWKNRMAISHAFALGDVAPEESAEMAERLARNGVQIMTTVPINRPMPPVPILHEKGVRVALGYDGFYDSWSPYGTGDMLEKLNRLVERYRWVDERSLVQSLFFITGGKTTLDKEGNRAWPKVGDEASIVFAEASCSAEAVARRSRRPAVMFKGKIVLGGLEDITHRSFGGGKEIAAT</sequence>
<evidence type="ECO:0000313" key="3">
    <source>
        <dbReference type="Proteomes" id="UP001256827"/>
    </source>
</evidence>
<dbReference type="CDD" id="cd01293">
    <property type="entry name" value="Bact_CD"/>
    <property type="match status" value="1"/>
</dbReference>
<dbReference type="InterPro" id="IPR013108">
    <property type="entry name" value="Amidohydro_3"/>
</dbReference>
<dbReference type="Pfam" id="PF07969">
    <property type="entry name" value="Amidohydro_3"/>
    <property type="match status" value="1"/>
</dbReference>
<protein>
    <submittedName>
        <fullName evidence="2">Amidohydrolase family protein</fullName>
    </submittedName>
</protein>
<evidence type="ECO:0000259" key="1">
    <source>
        <dbReference type="Pfam" id="PF07969"/>
    </source>
</evidence>
<dbReference type="Gene3D" id="2.30.40.10">
    <property type="entry name" value="Urease, subunit C, domain 1"/>
    <property type="match status" value="1"/>
</dbReference>
<organism evidence="2 3">
    <name type="scientific">Brevibacillus brevis</name>
    <name type="common">Bacillus brevis</name>
    <dbReference type="NCBI Taxonomy" id="1393"/>
    <lineage>
        <taxon>Bacteria</taxon>
        <taxon>Bacillati</taxon>
        <taxon>Bacillota</taxon>
        <taxon>Bacilli</taxon>
        <taxon>Bacillales</taxon>
        <taxon>Paenibacillaceae</taxon>
        <taxon>Brevibacillus</taxon>
    </lineage>
</organism>
<dbReference type="InterPro" id="IPR011059">
    <property type="entry name" value="Metal-dep_hydrolase_composite"/>
</dbReference>
<dbReference type="NCBIfam" id="NF005312">
    <property type="entry name" value="PRK06846.1"/>
    <property type="match status" value="1"/>
</dbReference>
<dbReference type="RefSeq" id="WP_310771118.1">
    <property type="nucleotide sequence ID" value="NZ_CP134050.1"/>
</dbReference>
<dbReference type="InterPro" id="IPR052349">
    <property type="entry name" value="Metallo-hydrolase_Enzymes"/>
</dbReference>
<dbReference type="PANTHER" id="PTHR32027">
    <property type="entry name" value="CYTOSINE DEAMINASE"/>
    <property type="match status" value="1"/>
</dbReference>
<dbReference type="InterPro" id="IPR032466">
    <property type="entry name" value="Metal_Hydrolase"/>
</dbReference>
<dbReference type="SUPFAM" id="SSF51556">
    <property type="entry name" value="Metallo-dependent hydrolases"/>
    <property type="match status" value="1"/>
</dbReference>
<dbReference type="SUPFAM" id="SSF51338">
    <property type="entry name" value="Composite domain of metallo-dependent hydrolases"/>
    <property type="match status" value="1"/>
</dbReference>
<dbReference type="Gene3D" id="3.20.20.140">
    <property type="entry name" value="Metal-dependent hydrolases"/>
    <property type="match status" value="1"/>
</dbReference>
<proteinExistence type="predicted"/>
<reference evidence="2 3" key="1">
    <citation type="submission" date="2023-09" db="EMBL/GenBank/DDBJ databases">
        <title>Complete Genome and Methylome dissection of Bacillus brevis NEB573 original source of BbsI restriction endonuclease.</title>
        <authorList>
            <person name="Fomenkov A."/>
            <person name="Roberts R.D."/>
        </authorList>
    </citation>
    <scope>NUCLEOTIDE SEQUENCE [LARGE SCALE GENOMIC DNA]</scope>
    <source>
        <strain evidence="2 3">NEB573</strain>
    </source>
</reference>
<name>A0ABY9T8L6_BREBE</name>
<dbReference type="EMBL" id="CP134050">
    <property type="protein sequence ID" value="WNC16447.1"/>
    <property type="molecule type" value="Genomic_DNA"/>
</dbReference>
<evidence type="ECO:0000313" key="2">
    <source>
        <dbReference type="EMBL" id="WNC16447.1"/>
    </source>
</evidence>
<feature type="domain" description="Amidohydrolase 3" evidence="1">
    <location>
        <begin position="57"/>
        <end position="402"/>
    </location>
</feature>